<dbReference type="NCBIfam" id="NF045713">
    <property type="entry name" value="CxxCH_16_HmcA"/>
    <property type="match status" value="1"/>
</dbReference>
<feature type="binding site" description="axial binding residue" evidence="6">
    <location>
        <position position="297"/>
    </location>
    <ligand>
        <name>heme c</name>
        <dbReference type="ChEBI" id="CHEBI:61717"/>
        <label>1</label>
    </ligand>
    <ligandPart>
        <name>Fe</name>
        <dbReference type="ChEBI" id="CHEBI:18248"/>
    </ligandPart>
</feature>
<dbReference type="InterPro" id="IPR054813">
    <property type="entry name" value="HmcA"/>
</dbReference>
<sequence>MMKGRTLLHWALAVVVLSAISLTGIEASAVSKQATPKDSRAGMLVIDTLSSFGKLDEKAVPFFHDTHTKALAQQGKDCSTCHVKNEKGLLSTTFKGTDGANKNDAKEQFHKNCITCHSERASAGESTGPTEASCRSCHRDAPAQSGRVSAGFDLKLHATHVNSKAIPAASGEKENCSSCHHVYDKKQDKLVYAKGEEGSCRYCHKDTAQDKTVSMQQASHTACVSCHLEKQEQKLATGPVTCEGCHDKAIQDTRKAKTAKTPTPRLMRGQDDAILLTAPGKKAEAGMGAVVFNHKAHEMVVKDCRTCHHEKIESCSKTCHTEKGNKEGGFVTLDQAMHSKTSSASCVGCHNQQKKQKQCAGCHSMIPENKAASEQNCATCHEQDTKKAGAMLKMPKAEKKAAMQQEIATREQSGGTYDLKDIPETVSIDVLADQYNAAQFPHRKIVASMLKGIEGSELANVFHTEKGTFCQGCHHNSPASLNPPRCASCHKDAVNNSASAKPGLKAAYHRQCIGCHEAMDIQKPQATACADCHTERNK</sequence>
<feature type="binding site" description="axial binding residue" evidence="6">
    <location>
        <position position="362"/>
    </location>
    <ligand>
        <name>heme c</name>
        <dbReference type="ChEBI" id="CHEBI:61717"/>
        <label>1</label>
    </ligand>
    <ligandPart>
        <name>Fe</name>
        <dbReference type="ChEBI" id="CHEBI:18248"/>
    </ligandPart>
</feature>
<name>A0A1T4VHK5_9BACT</name>
<organism evidence="8 9">
    <name type="scientific">Desulfobaculum bizertense DSM 18034</name>
    <dbReference type="NCBI Taxonomy" id="1121442"/>
    <lineage>
        <taxon>Bacteria</taxon>
        <taxon>Pseudomonadati</taxon>
        <taxon>Thermodesulfobacteriota</taxon>
        <taxon>Desulfovibrionia</taxon>
        <taxon>Desulfovibrionales</taxon>
        <taxon>Desulfovibrionaceae</taxon>
        <taxon>Desulfobaculum</taxon>
    </lineage>
</organism>
<accession>A0A1T4VHK5</accession>
<dbReference type="PRINTS" id="PR00609">
    <property type="entry name" value="CYTOCHROMEC3"/>
</dbReference>
<keyword evidence="5 6" id="KW-0408">Iron</keyword>
<dbReference type="InterPro" id="IPR020942">
    <property type="entry name" value="Cyt_c_III_dom"/>
</dbReference>
<dbReference type="AlphaFoldDB" id="A0A1T4VHK5"/>
<gene>
    <name evidence="8" type="ORF">SAMN02745702_00253</name>
</gene>
<dbReference type="GO" id="GO:0009055">
    <property type="term" value="F:electron transfer activity"/>
    <property type="evidence" value="ECO:0007669"/>
    <property type="project" value="InterPro"/>
</dbReference>
<dbReference type="GO" id="GO:0020037">
    <property type="term" value="F:heme binding"/>
    <property type="evidence" value="ECO:0007669"/>
    <property type="project" value="InterPro"/>
</dbReference>
<dbReference type="GO" id="GO:0046872">
    <property type="term" value="F:metal ion binding"/>
    <property type="evidence" value="ECO:0007669"/>
    <property type="project" value="UniProtKB-KW"/>
</dbReference>
<dbReference type="InterPro" id="IPR002322">
    <property type="entry name" value="Cyt_c_III"/>
</dbReference>
<feature type="binding site" description="axial binding residue" evidence="6">
    <location>
        <position position="350"/>
    </location>
    <ligand>
        <name>heme c</name>
        <dbReference type="ChEBI" id="CHEBI:61717"/>
        <label>1</label>
    </ligand>
    <ligandPart>
        <name>Fe</name>
        <dbReference type="ChEBI" id="CHEBI:18248"/>
    </ligandPart>
</feature>
<dbReference type="STRING" id="1121442.SAMN02745702_00253"/>
<dbReference type="Proteomes" id="UP000189733">
    <property type="component" value="Unassembled WGS sequence"/>
</dbReference>
<feature type="binding site" description="axial binding residue" evidence="6">
    <location>
        <position position="349"/>
    </location>
    <ligand>
        <name>heme c</name>
        <dbReference type="ChEBI" id="CHEBI:61717"/>
        <label>1</label>
    </ligand>
    <ligandPart>
        <name>Fe</name>
        <dbReference type="ChEBI" id="CHEBI:18248"/>
    </ligandPart>
</feature>
<feature type="binding site" description="axial binding residue" evidence="6">
    <location>
        <position position="304"/>
    </location>
    <ligand>
        <name>heme c</name>
        <dbReference type="ChEBI" id="CHEBI:61717"/>
        <label>1</label>
    </ligand>
    <ligandPart>
        <name>Fe</name>
        <dbReference type="ChEBI" id="CHEBI:18248"/>
    </ligandPart>
</feature>
<evidence type="ECO:0000256" key="4">
    <source>
        <dbReference type="ARBA" id="ARBA00022982"/>
    </source>
</evidence>
<feature type="binding site" description="axial binding residue" evidence="6">
    <location>
        <position position="307"/>
    </location>
    <ligand>
        <name>heme c</name>
        <dbReference type="ChEBI" id="CHEBI:61717"/>
        <label>1</label>
    </ligand>
    <ligandPart>
        <name>Fe</name>
        <dbReference type="ChEBI" id="CHEBI:18248"/>
    </ligandPart>
</feature>
<keyword evidence="2 6" id="KW-0349">Heme</keyword>
<protein>
    <submittedName>
        <fullName evidence="8">Cytochrome c7</fullName>
    </submittedName>
</protein>
<keyword evidence="4" id="KW-0249">Electron transport</keyword>
<keyword evidence="3 6" id="KW-0479">Metal-binding</keyword>
<dbReference type="OrthoDB" id="5427780at2"/>
<feature type="domain" description="Class III cytochrome C" evidence="7">
    <location>
        <begin position="463"/>
        <end position="533"/>
    </location>
</feature>
<feature type="binding site" description="axial binding residue" evidence="6">
    <location>
        <position position="359"/>
    </location>
    <ligand>
        <name>heme c</name>
        <dbReference type="ChEBI" id="CHEBI:61717"/>
        <label>1</label>
    </ligand>
    <ligandPart>
        <name>Fe</name>
        <dbReference type="ChEBI" id="CHEBI:18248"/>
    </ligandPart>
</feature>
<feature type="binding site" description="axial binding residue" evidence="6">
    <location>
        <position position="319"/>
    </location>
    <ligand>
        <name>heme c</name>
        <dbReference type="ChEBI" id="CHEBI:61717"/>
        <label>1</label>
    </ligand>
    <ligandPart>
        <name>Fe</name>
        <dbReference type="ChEBI" id="CHEBI:18248"/>
    </ligandPart>
</feature>
<feature type="binding site" description="axial binding residue" evidence="6">
    <location>
        <position position="308"/>
    </location>
    <ligand>
        <name>heme c</name>
        <dbReference type="ChEBI" id="CHEBI:61717"/>
        <label>1</label>
    </ligand>
    <ligandPart>
        <name>Fe</name>
        <dbReference type="ChEBI" id="CHEBI:18248"/>
    </ligandPart>
</feature>
<reference evidence="8 9" key="1">
    <citation type="submission" date="2017-02" db="EMBL/GenBank/DDBJ databases">
        <authorList>
            <person name="Peterson S.W."/>
        </authorList>
    </citation>
    <scope>NUCLEOTIDE SEQUENCE [LARGE SCALE GENOMIC DNA]</scope>
    <source>
        <strain evidence="8 9">DSM 18034</strain>
    </source>
</reference>
<feature type="domain" description="Class III cytochrome C" evidence="7">
    <location>
        <begin position="55"/>
        <end position="138"/>
    </location>
</feature>
<dbReference type="CDD" id="cd08168">
    <property type="entry name" value="Cytochrom_C3"/>
    <property type="match status" value="4"/>
</dbReference>
<dbReference type="PANTHER" id="PTHR39425:SF1">
    <property type="entry name" value="CYTOCHROME C7-LIKE DOMAIN-CONTAINING PROTEIN"/>
    <property type="match status" value="1"/>
</dbReference>
<dbReference type="EMBL" id="FUYA01000001">
    <property type="protein sequence ID" value="SKA64021.1"/>
    <property type="molecule type" value="Genomic_DNA"/>
</dbReference>
<evidence type="ECO:0000259" key="7">
    <source>
        <dbReference type="Pfam" id="PF02085"/>
    </source>
</evidence>
<feature type="domain" description="Class III cytochrome C" evidence="7">
    <location>
        <begin position="172"/>
        <end position="246"/>
    </location>
</feature>
<feature type="binding site" description="axial binding residue" evidence="6">
    <location>
        <position position="309"/>
    </location>
    <ligand>
        <name>heme c</name>
        <dbReference type="ChEBI" id="CHEBI:61717"/>
        <label>1</label>
    </ligand>
    <ligandPart>
        <name>Fe</name>
        <dbReference type="ChEBI" id="CHEBI:18248"/>
    </ligandPart>
</feature>
<dbReference type="InterPro" id="IPR036280">
    <property type="entry name" value="Multihaem_cyt_sf"/>
</dbReference>
<feature type="binding site" description="axial binding residue" evidence="6">
    <location>
        <position position="320"/>
    </location>
    <ligand>
        <name>heme c</name>
        <dbReference type="ChEBI" id="CHEBI:61717"/>
        <label>1</label>
    </ligand>
    <ligandPart>
        <name>Fe</name>
        <dbReference type="ChEBI" id="CHEBI:18248"/>
    </ligandPart>
</feature>
<feature type="binding site" description="axial binding residue" evidence="6">
    <location>
        <position position="363"/>
    </location>
    <ligand>
        <name>heme c</name>
        <dbReference type="ChEBI" id="CHEBI:61717"/>
        <label>1</label>
    </ligand>
    <ligandPart>
        <name>Fe</name>
        <dbReference type="ChEBI" id="CHEBI:18248"/>
    </ligandPart>
</feature>
<dbReference type="PANTHER" id="PTHR39425">
    <property type="entry name" value="LIPOPROTEIN CYTOCHROME C"/>
    <property type="match status" value="1"/>
</dbReference>
<feature type="binding site" description="axial binding residue" evidence="6">
    <location>
        <position position="315"/>
    </location>
    <ligand>
        <name>heme c</name>
        <dbReference type="ChEBI" id="CHEBI:61717"/>
        <label>1</label>
    </ligand>
    <ligandPart>
        <name>Fe</name>
        <dbReference type="ChEBI" id="CHEBI:18248"/>
    </ligandPart>
</feature>
<feature type="binding site" description="axial binding residue" evidence="6">
    <location>
        <position position="294"/>
    </location>
    <ligand>
        <name>heme c</name>
        <dbReference type="ChEBI" id="CHEBI:61717"/>
        <label>1</label>
    </ligand>
    <ligandPart>
        <name>Fe</name>
        <dbReference type="ChEBI" id="CHEBI:18248"/>
    </ligandPart>
</feature>
<dbReference type="Gene3D" id="3.90.10.10">
    <property type="entry name" value="Cytochrome C3"/>
    <property type="match status" value="4"/>
</dbReference>
<evidence type="ECO:0000256" key="2">
    <source>
        <dbReference type="ARBA" id="ARBA00022617"/>
    </source>
</evidence>
<dbReference type="Pfam" id="PF02085">
    <property type="entry name" value="Cytochrom_CIII"/>
    <property type="match status" value="4"/>
</dbReference>
<evidence type="ECO:0000256" key="6">
    <source>
        <dbReference type="PIRSR" id="PIRSR602322-1"/>
    </source>
</evidence>
<keyword evidence="1" id="KW-0813">Transport</keyword>
<evidence type="ECO:0000313" key="8">
    <source>
        <dbReference type="EMBL" id="SKA64021.1"/>
    </source>
</evidence>
<dbReference type="RefSeq" id="WP_078683571.1">
    <property type="nucleotide sequence ID" value="NZ_FUYA01000001.1"/>
</dbReference>
<comment type="cofactor">
    <cofactor evidence="6">
        <name>heme c</name>
        <dbReference type="ChEBI" id="CHEBI:61717"/>
    </cofactor>
    <text evidence="6">Binds 4 heme c groups covalently per monomer.</text>
</comment>
<keyword evidence="9" id="KW-1185">Reference proteome</keyword>
<evidence type="ECO:0000256" key="1">
    <source>
        <dbReference type="ARBA" id="ARBA00022448"/>
    </source>
</evidence>
<dbReference type="SUPFAM" id="SSF48695">
    <property type="entry name" value="Multiheme cytochromes"/>
    <property type="match status" value="1"/>
</dbReference>
<evidence type="ECO:0000256" key="3">
    <source>
        <dbReference type="ARBA" id="ARBA00022723"/>
    </source>
</evidence>
<feature type="domain" description="Class III cytochrome C" evidence="7">
    <location>
        <begin position="279"/>
        <end position="359"/>
    </location>
</feature>
<evidence type="ECO:0000313" key="9">
    <source>
        <dbReference type="Proteomes" id="UP000189733"/>
    </source>
</evidence>
<evidence type="ECO:0000256" key="5">
    <source>
        <dbReference type="ARBA" id="ARBA00023004"/>
    </source>
</evidence>
<feature type="binding site" description="axial binding residue" evidence="6">
    <location>
        <position position="346"/>
    </location>
    <ligand>
        <name>heme c</name>
        <dbReference type="ChEBI" id="CHEBI:61717"/>
        <label>1</label>
    </ligand>
    <ligandPart>
        <name>Fe</name>
        <dbReference type="ChEBI" id="CHEBI:18248"/>
    </ligandPart>
</feature>
<proteinExistence type="predicted"/>